<accession>A0ABW3ZQE6</accession>
<evidence type="ECO:0000256" key="2">
    <source>
        <dbReference type="ARBA" id="ARBA00022741"/>
    </source>
</evidence>
<keyword evidence="2" id="KW-0547">Nucleotide-binding</keyword>
<dbReference type="Gene3D" id="2.40.10.220">
    <property type="entry name" value="predicted glycosyltransferase like domains"/>
    <property type="match status" value="1"/>
</dbReference>
<evidence type="ECO:0000256" key="1">
    <source>
        <dbReference type="ARBA" id="ARBA00022636"/>
    </source>
</evidence>
<dbReference type="Gene3D" id="2.30.110.10">
    <property type="entry name" value="Electron Transport, Fmn-binding Protein, Chain A"/>
    <property type="match status" value="1"/>
</dbReference>
<name>A0ABW3ZQE6_9BACI</name>
<dbReference type="EMBL" id="JBHTNH010000002">
    <property type="protein sequence ID" value="MFD1360576.1"/>
    <property type="molecule type" value="Genomic_DNA"/>
</dbReference>
<dbReference type="Proteomes" id="UP001597178">
    <property type="component" value="Unassembled WGS sequence"/>
</dbReference>
<proteinExistence type="predicted"/>
<organism evidence="6 7">
    <name type="scientific">Lentibacillus salinarum</name>
    <dbReference type="NCBI Taxonomy" id="446820"/>
    <lineage>
        <taxon>Bacteria</taxon>
        <taxon>Bacillati</taxon>
        <taxon>Bacillota</taxon>
        <taxon>Bacilli</taxon>
        <taxon>Bacillales</taxon>
        <taxon>Bacillaceae</taxon>
        <taxon>Lentibacillus</taxon>
    </lineage>
</organism>
<keyword evidence="6" id="KW-0966">Cell projection</keyword>
<evidence type="ECO:0000259" key="5">
    <source>
        <dbReference type="Pfam" id="PF12945"/>
    </source>
</evidence>
<keyword evidence="6" id="KW-0282">Flagellum</keyword>
<gene>
    <name evidence="6" type="ORF">ACFQ4A_02640</name>
</gene>
<dbReference type="InterPro" id="IPR009926">
    <property type="entry name" value="T3SS_YcgR_PilZN"/>
</dbReference>
<evidence type="ECO:0000313" key="7">
    <source>
        <dbReference type="Proteomes" id="UP001597178"/>
    </source>
</evidence>
<dbReference type="RefSeq" id="WP_382397279.1">
    <property type="nucleotide sequence ID" value="NZ_JBHTNH010000002.1"/>
</dbReference>
<comment type="caution">
    <text evidence="6">The sequence shown here is derived from an EMBL/GenBank/DDBJ whole genome shotgun (WGS) entry which is preliminary data.</text>
</comment>
<evidence type="ECO:0000259" key="4">
    <source>
        <dbReference type="Pfam" id="PF07238"/>
    </source>
</evidence>
<feature type="domain" description="PilZ" evidence="4">
    <location>
        <begin position="99"/>
        <end position="204"/>
    </location>
</feature>
<keyword evidence="7" id="KW-1185">Reference proteome</keyword>
<feature type="domain" description="Type III secretion system flagellar brake protein YcgR PilZN" evidence="5">
    <location>
        <begin position="2"/>
        <end position="90"/>
    </location>
</feature>
<dbReference type="SUPFAM" id="SSF141371">
    <property type="entry name" value="PilZ domain-like"/>
    <property type="match status" value="1"/>
</dbReference>
<dbReference type="InterPro" id="IPR012349">
    <property type="entry name" value="Split_barrel_FMN-bd"/>
</dbReference>
<dbReference type="InterPro" id="IPR009875">
    <property type="entry name" value="PilZ_domain"/>
</dbReference>
<dbReference type="Pfam" id="PF12945">
    <property type="entry name" value="PilZNR"/>
    <property type="match status" value="1"/>
</dbReference>
<sequence>MKIGTLLTLDVNNPETGKTQQYRSRVIGENAHALFIDLPIDNETNKTAFFAEGTPFKVIYIGQDQAVHMFHTEINSKAEGNVPALAIRPPEKEAIQTIQRRQYVRVNTAVDVAVHKVDDSFTTVTADISGGGMSIILPDSHMLKTGEQAEIWVVLQLKSGDYQYIHATAETIRLNDEGGVRTAALKFIAMHQNKQQSIIRYCFEKQLEARKKELT</sequence>
<evidence type="ECO:0000313" key="6">
    <source>
        <dbReference type="EMBL" id="MFD1360576.1"/>
    </source>
</evidence>
<protein>
    <submittedName>
        <fullName evidence="6">Flagellar brake protein</fullName>
    </submittedName>
</protein>
<dbReference type="Pfam" id="PF07238">
    <property type="entry name" value="PilZ"/>
    <property type="match status" value="1"/>
</dbReference>
<keyword evidence="6" id="KW-0969">Cilium</keyword>
<keyword evidence="3" id="KW-0975">Bacterial flagellum</keyword>
<evidence type="ECO:0000256" key="3">
    <source>
        <dbReference type="ARBA" id="ARBA00023143"/>
    </source>
</evidence>
<keyword evidence="1" id="KW-0973">c-di-GMP</keyword>
<reference evidence="7" key="1">
    <citation type="journal article" date="2019" name="Int. J. Syst. Evol. Microbiol.">
        <title>The Global Catalogue of Microorganisms (GCM) 10K type strain sequencing project: providing services to taxonomists for standard genome sequencing and annotation.</title>
        <authorList>
            <consortium name="The Broad Institute Genomics Platform"/>
            <consortium name="The Broad Institute Genome Sequencing Center for Infectious Disease"/>
            <person name="Wu L."/>
            <person name="Ma J."/>
        </authorList>
    </citation>
    <scope>NUCLEOTIDE SEQUENCE [LARGE SCALE GENOMIC DNA]</scope>
    <source>
        <strain evidence="7">CCUG 54822</strain>
    </source>
</reference>